<name>B8LKD5_PICSI</name>
<dbReference type="Pfam" id="PF14543">
    <property type="entry name" value="TAXi_N"/>
    <property type="match status" value="1"/>
</dbReference>
<dbReference type="InterPro" id="IPR032861">
    <property type="entry name" value="TAXi_N"/>
</dbReference>
<dbReference type="InterPro" id="IPR033121">
    <property type="entry name" value="PEPTIDASE_A1"/>
</dbReference>
<sequence>MGSQTTHSLVFCISVVAVLMLQCLLMGSSVAPDHDNYHLIPVENFKWKDPQGFAKCPASSAGQEALKPGVKIRLDHIHGACSPLRPINSSSWIDLVSQSFERDNARLNTIRSKNSGPYTTMSNLPLQSGTTVGTGNYIVTAGFGTPAKNSLLIIDTGSDLTWIQCKPCADCYSQVDAIFEPKQSSSYKTLPCLSATCTELITSESNPTPCLLGGCVYEINYGDGSSSQGDFSQETLTLGSDSFQNFAFGCGHTNTGLFKGSSGLLGLGQNSLSFPSQSKSKYGGQFAYCLPDFGSSTSTGSFSVGKGSIPASAVFTPLVSNFMYPTFYFVGLNGISVGGDRLSIPPAVLGRGSTIVDSGTVITRLLPQAYNALKTSFRSKTRDLPSAKPFSILDTCYDLSRHSQVRIPTITFHFQNNADVAVSDVGILVPVQNGGSQVCLAFASASQMDGFNIIGNFQQQRMRVAFDTGAGRIGFASGSCAA</sequence>
<dbReference type="PANTHER" id="PTHR13683">
    <property type="entry name" value="ASPARTYL PROTEASES"/>
    <property type="match status" value="1"/>
</dbReference>
<dbReference type="InterPro" id="IPR032799">
    <property type="entry name" value="TAXi_C"/>
</dbReference>
<dbReference type="MEROPS" id="A01.050"/>
<evidence type="ECO:0000256" key="3">
    <source>
        <dbReference type="SAM" id="SignalP"/>
    </source>
</evidence>
<dbReference type="PROSITE" id="PS00141">
    <property type="entry name" value="ASP_PROTEASE"/>
    <property type="match status" value="1"/>
</dbReference>
<feature type="signal peptide" evidence="3">
    <location>
        <begin position="1"/>
        <end position="27"/>
    </location>
</feature>
<dbReference type="InterPro" id="IPR021109">
    <property type="entry name" value="Peptidase_aspartic_dom_sf"/>
</dbReference>
<dbReference type="CDD" id="cd05472">
    <property type="entry name" value="cnd41_like"/>
    <property type="match status" value="1"/>
</dbReference>
<dbReference type="EMBL" id="EF676196">
    <property type="protein sequence ID" value="ABR16115.1"/>
    <property type="molecule type" value="mRNA"/>
</dbReference>
<evidence type="ECO:0000259" key="4">
    <source>
        <dbReference type="PROSITE" id="PS51767"/>
    </source>
</evidence>
<dbReference type="SUPFAM" id="SSF50630">
    <property type="entry name" value="Acid proteases"/>
    <property type="match status" value="1"/>
</dbReference>
<feature type="chain" id="PRO_5002874285" description="Peptidase A1 domain-containing protein" evidence="3">
    <location>
        <begin position="28"/>
        <end position="482"/>
    </location>
</feature>
<dbReference type="InterPro" id="IPR001969">
    <property type="entry name" value="Aspartic_peptidase_AS"/>
</dbReference>
<comment type="similarity">
    <text evidence="1">Belongs to the peptidase A1 family.</text>
</comment>
<dbReference type="InterPro" id="IPR001461">
    <property type="entry name" value="Aspartic_peptidase_A1"/>
</dbReference>
<dbReference type="Pfam" id="PF14541">
    <property type="entry name" value="TAXi_C"/>
    <property type="match status" value="1"/>
</dbReference>
<dbReference type="FunFam" id="2.40.70.10:FF:000031">
    <property type="entry name" value="Aspartyl protease AED1"/>
    <property type="match status" value="1"/>
</dbReference>
<dbReference type="GO" id="GO:0006508">
    <property type="term" value="P:proteolysis"/>
    <property type="evidence" value="ECO:0007669"/>
    <property type="project" value="InterPro"/>
</dbReference>
<evidence type="ECO:0000256" key="1">
    <source>
        <dbReference type="ARBA" id="ARBA00007447"/>
    </source>
</evidence>
<dbReference type="PANTHER" id="PTHR13683:SF679">
    <property type="entry name" value="ASPARTYL PROTEASE FAMILY PROTEIN 2"/>
    <property type="match status" value="1"/>
</dbReference>
<evidence type="ECO:0000256" key="2">
    <source>
        <dbReference type="PIRSR" id="PIRSR601461-1"/>
    </source>
</evidence>
<dbReference type="InterPro" id="IPR033873">
    <property type="entry name" value="CND41-like"/>
</dbReference>
<dbReference type="GO" id="GO:0004190">
    <property type="term" value="F:aspartic-type endopeptidase activity"/>
    <property type="evidence" value="ECO:0007669"/>
    <property type="project" value="InterPro"/>
</dbReference>
<feature type="domain" description="Peptidase A1" evidence="4">
    <location>
        <begin position="137"/>
        <end position="476"/>
    </location>
</feature>
<protein>
    <recommendedName>
        <fullName evidence="4">Peptidase A1 domain-containing protein</fullName>
    </recommendedName>
</protein>
<evidence type="ECO:0000313" key="5">
    <source>
        <dbReference type="EMBL" id="ABR16115.1"/>
    </source>
</evidence>
<feature type="active site" evidence="2">
    <location>
        <position position="357"/>
    </location>
</feature>
<reference evidence="5" key="1">
    <citation type="submission" date="2007-06" db="EMBL/GenBank/DDBJ databases">
        <title>Full length cDNA sequences from Sitka Spruce (Picea sitchensis).</title>
        <authorList>
            <person name="Ralph S.G."/>
            <person name="Chun H.E."/>
            <person name="Liao N."/>
            <person name="Ali J."/>
            <person name="Reid K."/>
            <person name="Kolosova N."/>
            <person name="Cooper N."/>
            <person name="Cullis C."/>
            <person name="Jancsik S."/>
            <person name="Moore R."/>
            <person name="Mayo M."/>
            <person name="Wagner S."/>
            <person name="Holt R.A."/>
            <person name="Jones S.J.M."/>
            <person name="Marra M.A."/>
            <person name="Ritland C.E."/>
            <person name="Ritland K."/>
            <person name="Bohlmann J."/>
        </authorList>
    </citation>
    <scope>NUCLEOTIDE SEQUENCE</scope>
    <source>
        <tissue evidence="5">Green portion of the leader tissue</tissue>
    </source>
</reference>
<dbReference type="Gene3D" id="2.40.70.10">
    <property type="entry name" value="Acid Proteases"/>
    <property type="match status" value="2"/>
</dbReference>
<keyword evidence="3" id="KW-0732">Signal</keyword>
<dbReference type="PROSITE" id="PS51767">
    <property type="entry name" value="PEPTIDASE_A1"/>
    <property type="match status" value="1"/>
</dbReference>
<organism evidence="5">
    <name type="scientific">Picea sitchensis</name>
    <name type="common">Sitka spruce</name>
    <name type="synonym">Pinus sitchensis</name>
    <dbReference type="NCBI Taxonomy" id="3332"/>
    <lineage>
        <taxon>Eukaryota</taxon>
        <taxon>Viridiplantae</taxon>
        <taxon>Streptophyta</taxon>
        <taxon>Embryophyta</taxon>
        <taxon>Tracheophyta</taxon>
        <taxon>Spermatophyta</taxon>
        <taxon>Pinopsida</taxon>
        <taxon>Pinidae</taxon>
        <taxon>Conifers I</taxon>
        <taxon>Pinales</taxon>
        <taxon>Pinaceae</taxon>
        <taxon>Picea</taxon>
    </lineage>
</organism>
<proteinExistence type="evidence at transcript level"/>
<dbReference type="FunFam" id="2.40.70.10:FF:000013">
    <property type="entry name" value="Aspartyl protease AED1"/>
    <property type="match status" value="1"/>
</dbReference>
<dbReference type="AlphaFoldDB" id="B8LKD5"/>
<feature type="active site" evidence="2">
    <location>
        <position position="155"/>
    </location>
</feature>
<accession>B8LKD5</accession>